<evidence type="ECO:0000313" key="5">
    <source>
        <dbReference type="EMBL" id="PMD23699.1"/>
    </source>
</evidence>
<dbReference type="GO" id="GO:0000981">
    <property type="term" value="F:DNA-binding transcription factor activity, RNA polymerase II-specific"/>
    <property type="evidence" value="ECO:0007669"/>
    <property type="project" value="InterPro"/>
</dbReference>
<dbReference type="PANTHER" id="PTHR47840">
    <property type="entry name" value="ZN(II)2CYS6 TRANSCRIPTION FACTOR (EUROFUNG)-RELATED"/>
    <property type="match status" value="1"/>
</dbReference>
<dbReference type="InterPro" id="IPR001138">
    <property type="entry name" value="Zn2Cys6_DnaBD"/>
</dbReference>
<dbReference type="GO" id="GO:0008270">
    <property type="term" value="F:zinc ion binding"/>
    <property type="evidence" value="ECO:0007669"/>
    <property type="project" value="InterPro"/>
</dbReference>
<keyword evidence="3" id="KW-0539">Nucleus</keyword>
<dbReference type="SMART" id="SM00066">
    <property type="entry name" value="GAL4"/>
    <property type="match status" value="1"/>
</dbReference>
<dbReference type="STRING" id="1745343.A0A2J6QBQ8"/>
<sequence length="182" mass="20176">MSSGVLSIDGEPPRKRIRKGTRSCWECKRRKIRCQLSSEDVPVCSGCVARGTTCLSQEYPEERDTSSGGQVGERLGRVERLLETLVAKIESYEEEENVNKIMTPESVGNDVLTPYTTNASAIPNVNDNAPLLSLFEDSAVSIQVSVVLQAKDGSLAAVMLFRLKRHRQQQLERELLPAGRQN</sequence>
<protein>
    <recommendedName>
        <fullName evidence="4">Zn(2)-C6 fungal-type domain-containing protein</fullName>
    </recommendedName>
</protein>
<accession>A0A2J6QBQ8</accession>
<dbReference type="AlphaFoldDB" id="A0A2J6QBQ8"/>
<evidence type="ECO:0000256" key="2">
    <source>
        <dbReference type="ARBA" id="ARBA00023163"/>
    </source>
</evidence>
<evidence type="ECO:0000256" key="1">
    <source>
        <dbReference type="ARBA" id="ARBA00023015"/>
    </source>
</evidence>
<dbReference type="Proteomes" id="UP000235672">
    <property type="component" value="Unassembled WGS sequence"/>
</dbReference>
<dbReference type="PROSITE" id="PS50048">
    <property type="entry name" value="ZN2_CY6_FUNGAL_2"/>
    <property type="match status" value="1"/>
</dbReference>
<dbReference type="PANTHER" id="PTHR47840:SF1">
    <property type="entry name" value="ZN(II)2CYS6 TRANSCRIPTION FACTOR (EUROFUNG)"/>
    <property type="match status" value="1"/>
</dbReference>
<dbReference type="PROSITE" id="PS00463">
    <property type="entry name" value="ZN2_CY6_FUNGAL_1"/>
    <property type="match status" value="1"/>
</dbReference>
<organism evidence="5 6">
    <name type="scientific">Hyaloscypha hepaticicola</name>
    <dbReference type="NCBI Taxonomy" id="2082293"/>
    <lineage>
        <taxon>Eukaryota</taxon>
        <taxon>Fungi</taxon>
        <taxon>Dikarya</taxon>
        <taxon>Ascomycota</taxon>
        <taxon>Pezizomycotina</taxon>
        <taxon>Leotiomycetes</taxon>
        <taxon>Helotiales</taxon>
        <taxon>Hyaloscyphaceae</taxon>
        <taxon>Hyaloscypha</taxon>
    </lineage>
</organism>
<feature type="domain" description="Zn(2)-C6 fungal-type" evidence="4">
    <location>
        <begin position="23"/>
        <end position="54"/>
    </location>
</feature>
<evidence type="ECO:0000313" key="6">
    <source>
        <dbReference type="Proteomes" id="UP000235672"/>
    </source>
</evidence>
<dbReference type="CDD" id="cd00067">
    <property type="entry name" value="GAL4"/>
    <property type="match status" value="1"/>
</dbReference>
<proteinExistence type="predicted"/>
<gene>
    <name evidence="5" type="ORF">NA56DRAFT_656962</name>
</gene>
<name>A0A2J6QBQ8_9HELO</name>
<dbReference type="OrthoDB" id="5392779at2759"/>
<dbReference type="SUPFAM" id="SSF57701">
    <property type="entry name" value="Zn2/Cys6 DNA-binding domain"/>
    <property type="match status" value="1"/>
</dbReference>
<keyword evidence="6" id="KW-1185">Reference proteome</keyword>
<dbReference type="InterPro" id="IPR036864">
    <property type="entry name" value="Zn2-C6_fun-type_DNA-bd_sf"/>
</dbReference>
<evidence type="ECO:0000256" key="3">
    <source>
        <dbReference type="ARBA" id="ARBA00023242"/>
    </source>
</evidence>
<reference evidence="5 6" key="1">
    <citation type="submission" date="2016-05" db="EMBL/GenBank/DDBJ databases">
        <title>A degradative enzymes factory behind the ericoid mycorrhizal symbiosis.</title>
        <authorList>
            <consortium name="DOE Joint Genome Institute"/>
            <person name="Martino E."/>
            <person name="Morin E."/>
            <person name="Grelet G."/>
            <person name="Kuo A."/>
            <person name="Kohler A."/>
            <person name="Daghino S."/>
            <person name="Barry K."/>
            <person name="Choi C."/>
            <person name="Cichocki N."/>
            <person name="Clum A."/>
            <person name="Copeland A."/>
            <person name="Hainaut M."/>
            <person name="Haridas S."/>
            <person name="Labutti K."/>
            <person name="Lindquist E."/>
            <person name="Lipzen A."/>
            <person name="Khouja H.-R."/>
            <person name="Murat C."/>
            <person name="Ohm R."/>
            <person name="Olson A."/>
            <person name="Spatafora J."/>
            <person name="Veneault-Fourrey C."/>
            <person name="Henrissat B."/>
            <person name="Grigoriev I."/>
            <person name="Martin F."/>
            <person name="Perotto S."/>
        </authorList>
    </citation>
    <scope>NUCLEOTIDE SEQUENCE [LARGE SCALE GENOMIC DNA]</scope>
    <source>
        <strain evidence="5 6">UAMH 7357</strain>
    </source>
</reference>
<dbReference type="Gene3D" id="4.10.240.10">
    <property type="entry name" value="Zn(2)-C6 fungal-type DNA-binding domain"/>
    <property type="match status" value="1"/>
</dbReference>
<keyword evidence="1" id="KW-0805">Transcription regulation</keyword>
<dbReference type="Pfam" id="PF00172">
    <property type="entry name" value="Zn_clus"/>
    <property type="match status" value="1"/>
</dbReference>
<keyword evidence="2" id="KW-0804">Transcription</keyword>
<dbReference type="EMBL" id="KZ613474">
    <property type="protein sequence ID" value="PMD23699.1"/>
    <property type="molecule type" value="Genomic_DNA"/>
</dbReference>
<evidence type="ECO:0000259" key="4">
    <source>
        <dbReference type="PROSITE" id="PS50048"/>
    </source>
</evidence>